<proteinExistence type="predicted"/>
<name>A0ABQ5II29_9ASTR</name>
<dbReference type="Proteomes" id="UP001151760">
    <property type="component" value="Unassembled WGS sequence"/>
</dbReference>
<evidence type="ECO:0000313" key="3">
    <source>
        <dbReference type="Proteomes" id="UP001151760"/>
    </source>
</evidence>
<reference evidence="2" key="1">
    <citation type="journal article" date="2022" name="Int. J. Mol. Sci.">
        <title>Draft Genome of Tanacetum Coccineum: Genomic Comparison of Closely Related Tanacetum-Family Plants.</title>
        <authorList>
            <person name="Yamashiro T."/>
            <person name="Shiraishi A."/>
            <person name="Nakayama K."/>
            <person name="Satake H."/>
        </authorList>
    </citation>
    <scope>NUCLEOTIDE SEQUENCE</scope>
</reference>
<organism evidence="2 3">
    <name type="scientific">Tanacetum coccineum</name>
    <dbReference type="NCBI Taxonomy" id="301880"/>
    <lineage>
        <taxon>Eukaryota</taxon>
        <taxon>Viridiplantae</taxon>
        <taxon>Streptophyta</taxon>
        <taxon>Embryophyta</taxon>
        <taxon>Tracheophyta</taxon>
        <taxon>Spermatophyta</taxon>
        <taxon>Magnoliopsida</taxon>
        <taxon>eudicotyledons</taxon>
        <taxon>Gunneridae</taxon>
        <taxon>Pentapetalae</taxon>
        <taxon>asterids</taxon>
        <taxon>campanulids</taxon>
        <taxon>Asterales</taxon>
        <taxon>Asteraceae</taxon>
        <taxon>Asteroideae</taxon>
        <taxon>Anthemideae</taxon>
        <taxon>Anthemidinae</taxon>
        <taxon>Tanacetum</taxon>
    </lineage>
</organism>
<keyword evidence="3" id="KW-1185">Reference proteome</keyword>
<sequence length="117" mass="13247">MSDSDESGVTHTEPGGPHTWRRFQAQPSPDYVAGPEEPEQAPLSPDYVLGPEHADDEIVAEDQPGQDRRMDDDEDLRRIYRDIPADGGDDEDDEMDIKEDEDDDMDIDANEGNRMMR</sequence>
<evidence type="ECO:0000256" key="1">
    <source>
        <dbReference type="SAM" id="MobiDB-lite"/>
    </source>
</evidence>
<reference evidence="2" key="2">
    <citation type="submission" date="2022-01" db="EMBL/GenBank/DDBJ databases">
        <authorList>
            <person name="Yamashiro T."/>
            <person name="Shiraishi A."/>
            <person name="Satake H."/>
            <person name="Nakayama K."/>
        </authorList>
    </citation>
    <scope>NUCLEOTIDE SEQUENCE</scope>
</reference>
<evidence type="ECO:0000313" key="2">
    <source>
        <dbReference type="EMBL" id="GJT99819.1"/>
    </source>
</evidence>
<feature type="region of interest" description="Disordered" evidence="1">
    <location>
        <begin position="1"/>
        <end position="117"/>
    </location>
</feature>
<protein>
    <submittedName>
        <fullName evidence="2">Uncharacterized protein</fullName>
    </submittedName>
</protein>
<feature type="compositionally biased region" description="Basic and acidic residues" evidence="1">
    <location>
        <begin position="65"/>
        <end position="84"/>
    </location>
</feature>
<comment type="caution">
    <text evidence="2">The sequence shown here is derived from an EMBL/GenBank/DDBJ whole genome shotgun (WGS) entry which is preliminary data.</text>
</comment>
<feature type="compositionally biased region" description="Acidic residues" evidence="1">
    <location>
        <begin position="87"/>
        <end position="109"/>
    </location>
</feature>
<dbReference type="EMBL" id="BQNB010020805">
    <property type="protein sequence ID" value="GJT99819.1"/>
    <property type="molecule type" value="Genomic_DNA"/>
</dbReference>
<accession>A0ABQ5II29</accession>
<gene>
    <name evidence="2" type="ORF">Tco_1110158</name>
</gene>